<name>A0A9E7MRL1_9CAUD</name>
<accession>A0A9E7MRL1</accession>
<proteinExistence type="predicted"/>
<keyword evidence="2" id="KW-1185">Reference proteome</keyword>
<dbReference type="EMBL" id="ON529857">
    <property type="protein sequence ID" value="USN15348.1"/>
    <property type="molecule type" value="Genomic_DNA"/>
</dbReference>
<reference evidence="1 2" key="1">
    <citation type="submission" date="2022-05" db="EMBL/GenBank/DDBJ databases">
        <authorList>
            <person name="Friedrich I."/>
            <person name="Poehlein A."/>
            <person name="Schneider D."/>
            <person name="Hertel R."/>
            <person name="Daniel R."/>
        </authorList>
    </citation>
    <scope>NUCLEOTIDE SEQUENCE [LARGE SCALE GENOMIC DNA]</scope>
</reference>
<evidence type="ECO:0000313" key="2">
    <source>
        <dbReference type="Proteomes" id="UP001056576"/>
    </source>
</evidence>
<evidence type="ECO:0000313" key="1">
    <source>
        <dbReference type="EMBL" id="USN15348.1"/>
    </source>
</evidence>
<organism evidence="1 2">
    <name type="scientific">Brevundimonas phage vB_BpoS-Kikimora</name>
    <dbReference type="NCBI Taxonomy" id="2948601"/>
    <lineage>
        <taxon>Viruses</taxon>
        <taxon>Duplodnaviria</taxon>
        <taxon>Heunggongvirae</taxon>
        <taxon>Uroviricota</taxon>
        <taxon>Caudoviricetes</taxon>
        <taxon>Jeanschmidtviridae</taxon>
        <taxon>Kikimoravirus</taxon>
        <taxon>Kikimoravirus kikimora</taxon>
    </lineage>
</organism>
<sequence length="81" mass="9006">MDNAPAKPLRPLTAHAREVLRDLDRKEQPAQAFNPGVIDRLLRGELITIEPRPSPYMTHRGRNIPFAVIAEAGRAEAKKVG</sequence>
<gene>
    <name evidence="1" type="ORF">KIKIMORA_02020</name>
</gene>
<dbReference type="Proteomes" id="UP001056576">
    <property type="component" value="Segment"/>
</dbReference>
<protein>
    <submittedName>
        <fullName evidence="1">Uncharacterized protein</fullName>
    </submittedName>
</protein>